<accession>E6KAA0</accession>
<sequence length="184" mass="21271">MSTKSYIQSSPRTVFTLPSLLVGTKEADSTKMTKRLNYYVRNGELLNLRKGLYAKPEYNEQEIACSMYAPCYISLQYVLQRAGVIFQYDSCVTSVSYLSREITIDGKIYSYRKVKEAIIVNRQGIVTEDNINIASLERAFLDTVYLYPDFYFDNTGILNKDKVLELLPLYMNKKMEKRVLTTLL</sequence>
<organism evidence="1 2">
    <name type="scientific">Segatella buccae ATCC 33574</name>
    <dbReference type="NCBI Taxonomy" id="873513"/>
    <lineage>
        <taxon>Bacteria</taxon>
        <taxon>Pseudomonadati</taxon>
        <taxon>Bacteroidota</taxon>
        <taxon>Bacteroidia</taxon>
        <taxon>Bacteroidales</taxon>
        <taxon>Prevotellaceae</taxon>
        <taxon>Segatella</taxon>
    </lineage>
</organism>
<dbReference type="RefSeq" id="WP_004346680.1">
    <property type="nucleotide sequence ID" value="NZ_GL586311.1"/>
</dbReference>
<evidence type="ECO:0000313" key="1">
    <source>
        <dbReference type="EMBL" id="EFU29507.1"/>
    </source>
</evidence>
<comment type="caution">
    <text evidence="1">The sequence shown here is derived from an EMBL/GenBank/DDBJ whole genome shotgun (WGS) entry which is preliminary data.</text>
</comment>
<evidence type="ECO:0000313" key="2">
    <source>
        <dbReference type="Proteomes" id="UP000003112"/>
    </source>
</evidence>
<keyword evidence="2" id="KW-1185">Reference proteome</keyword>
<reference evidence="1 2" key="1">
    <citation type="submission" date="2010-10" db="EMBL/GenBank/DDBJ databases">
        <authorList>
            <person name="Muzny D."/>
            <person name="Qin X."/>
            <person name="Deng J."/>
            <person name="Jiang H."/>
            <person name="Liu Y."/>
            <person name="Qu J."/>
            <person name="Song X.-Z."/>
            <person name="Zhang L."/>
            <person name="Thornton R."/>
            <person name="Coyle M."/>
            <person name="Francisco L."/>
            <person name="Jackson L."/>
            <person name="Javaid M."/>
            <person name="Korchina V."/>
            <person name="Kovar C."/>
            <person name="Mata R."/>
            <person name="Mathew T."/>
            <person name="Ngo R."/>
            <person name="Nguyen L."/>
            <person name="Nguyen N."/>
            <person name="Okwuonu G."/>
            <person name="Ongeri F."/>
            <person name="Pham C."/>
            <person name="Simmons D."/>
            <person name="Wilczek-Boney K."/>
            <person name="Hale W."/>
            <person name="Jakkamsetti A."/>
            <person name="Pham P."/>
            <person name="Ruth R."/>
            <person name="San Lucas F."/>
            <person name="Warren J."/>
            <person name="Zhang J."/>
            <person name="Zhao Z."/>
            <person name="Zhou C."/>
            <person name="Zhu D."/>
            <person name="Lee S."/>
            <person name="Bess C."/>
            <person name="Blankenburg K."/>
            <person name="Forbes L."/>
            <person name="Fu Q."/>
            <person name="Gubbala S."/>
            <person name="Hirani K."/>
            <person name="Jayaseelan J.C."/>
            <person name="Lara F."/>
            <person name="Munidasa M."/>
            <person name="Palculict T."/>
            <person name="Patil S."/>
            <person name="Pu L.-L."/>
            <person name="Saada N."/>
            <person name="Tang L."/>
            <person name="Weissenberger G."/>
            <person name="Zhu Y."/>
            <person name="Hemphill L."/>
            <person name="Shang Y."/>
            <person name="Youmans B."/>
            <person name="Ayvaz T."/>
            <person name="Ross M."/>
            <person name="Santibanez J."/>
            <person name="Aqrawi P."/>
            <person name="Gross S."/>
            <person name="Joshi V."/>
            <person name="Fowler G."/>
            <person name="Nazareth L."/>
            <person name="Reid J."/>
            <person name="Worley K."/>
            <person name="Petrosino J."/>
            <person name="Highlander S."/>
            <person name="Gibbs R."/>
        </authorList>
    </citation>
    <scope>NUCLEOTIDE SEQUENCE [LARGE SCALE GENOMIC DNA]</scope>
    <source>
        <strain evidence="1 2">ATCC 33574</strain>
    </source>
</reference>
<name>E6KAA0_9BACT</name>
<protein>
    <recommendedName>
        <fullName evidence="3">Transcriptional regulator, AbiEi antitoxin, Type IV TA system</fullName>
    </recommendedName>
</protein>
<dbReference type="AlphaFoldDB" id="E6KAA0"/>
<dbReference type="EMBL" id="AEPD01000045">
    <property type="protein sequence ID" value="EFU29507.1"/>
    <property type="molecule type" value="Genomic_DNA"/>
</dbReference>
<dbReference type="STRING" id="873513.HMPREF6485_2527"/>
<dbReference type="HOGENOM" id="CLU_1420321_0_0_10"/>
<dbReference type="GeneID" id="93537169"/>
<evidence type="ECO:0008006" key="3">
    <source>
        <dbReference type="Google" id="ProtNLM"/>
    </source>
</evidence>
<gene>
    <name evidence="1" type="ORF">HMPREF6485_2527</name>
</gene>
<proteinExistence type="predicted"/>
<dbReference type="Proteomes" id="UP000003112">
    <property type="component" value="Unassembled WGS sequence"/>
</dbReference>